<feature type="chain" id="PRO_5046512450" evidence="1">
    <location>
        <begin position="21"/>
        <end position="120"/>
    </location>
</feature>
<keyword evidence="3" id="KW-1185">Reference proteome</keyword>
<dbReference type="EMBL" id="JAHUTJ010049198">
    <property type="protein sequence ID" value="MED6282610.1"/>
    <property type="molecule type" value="Genomic_DNA"/>
</dbReference>
<evidence type="ECO:0000313" key="3">
    <source>
        <dbReference type="Proteomes" id="UP001352852"/>
    </source>
</evidence>
<evidence type="ECO:0000256" key="1">
    <source>
        <dbReference type="SAM" id="SignalP"/>
    </source>
</evidence>
<sequence>MLRRVSECRLTHLIFALTLAIFKKLTIQSSPKNNMLVVSVRSEQRSGHQFGSQDKSSTQASLLGRLVRERLCKVMQISDDCKNTFKAEACLLLWNEICSCCKIFWHQKGDNFKRKEARPT</sequence>
<proteinExistence type="predicted"/>
<protein>
    <submittedName>
        <fullName evidence="2">Uncharacterized protein</fullName>
    </submittedName>
</protein>
<gene>
    <name evidence="2" type="ORF">CHARACLAT_000403</name>
</gene>
<name>A0ABU7E766_9TELE</name>
<comment type="caution">
    <text evidence="2">The sequence shown here is derived from an EMBL/GenBank/DDBJ whole genome shotgun (WGS) entry which is preliminary data.</text>
</comment>
<reference evidence="2 3" key="1">
    <citation type="submission" date="2021-06" db="EMBL/GenBank/DDBJ databases">
        <authorList>
            <person name="Palmer J.M."/>
        </authorList>
    </citation>
    <scope>NUCLEOTIDE SEQUENCE [LARGE SCALE GENOMIC DNA]</scope>
    <source>
        <strain evidence="2 3">CL_MEX2019</strain>
        <tissue evidence="2">Muscle</tissue>
    </source>
</reference>
<keyword evidence="1" id="KW-0732">Signal</keyword>
<dbReference type="Proteomes" id="UP001352852">
    <property type="component" value="Unassembled WGS sequence"/>
</dbReference>
<evidence type="ECO:0000313" key="2">
    <source>
        <dbReference type="EMBL" id="MED6282610.1"/>
    </source>
</evidence>
<feature type="signal peptide" evidence="1">
    <location>
        <begin position="1"/>
        <end position="20"/>
    </location>
</feature>
<organism evidence="2 3">
    <name type="scientific">Characodon lateralis</name>
    <dbReference type="NCBI Taxonomy" id="208331"/>
    <lineage>
        <taxon>Eukaryota</taxon>
        <taxon>Metazoa</taxon>
        <taxon>Chordata</taxon>
        <taxon>Craniata</taxon>
        <taxon>Vertebrata</taxon>
        <taxon>Euteleostomi</taxon>
        <taxon>Actinopterygii</taxon>
        <taxon>Neopterygii</taxon>
        <taxon>Teleostei</taxon>
        <taxon>Neoteleostei</taxon>
        <taxon>Acanthomorphata</taxon>
        <taxon>Ovalentaria</taxon>
        <taxon>Atherinomorphae</taxon>
        <taxon>Cyprinodontiformes</taxon>
        <taxon>Goodeidae</taxon>
        <taxon>Characodon</taxon>
    </lineage>
</organism>
<accession>A0ABU7E766</accession>